<keyword evidence="1" id="KW-0812">Transmembrane</keyword>
<organism evidence="2 3">
    <name type="scientific">Hypholoma sublateritium (strain FD-334 SS-4)</name>
    <dbReference type="NCBI Taxonomy" id="945553"/>
    <lineage>
        <taxon>Eukaryota</taxon>
        <taxon>Fungi</taxon>
        <taxon>Dikarya</taxon>
        <taxon>Basidiomycota</taxon>
        <taxon>Agaricomycotina</taxon>
        <taxon>Agaricomycetes</taxon>
        <taxon>Agaricomycetidae</taxon>
        <taxon>Agaricales</taxon>
        <taxon>Agaricineae</taxon>
        <taxon>Strophariaceae</taxon>
        <taxon>Hypholoma</taxon>
    </lineage>
</organism>
<feature type="transmembrane region" description="Helical" evidence="1">
    <location>
        <begin position="48"/>
        <end position="65"/>
    </location>
</feature>
<dbReference type="STRING" id="945553.A0A0D2QCC2"/>
<keyword evidence="3" id="KW-1185">Reference proteome</keyword>
<dbReference type="OrthoDB" id="3233180at2759"/>
<keyword evidence="1" id="KW-1133">Transmembrane helix</keyword>
<dbReference type="AlphaFoldDB" id="A0A0D2QCC2"/>
<feature type="transmembrane region" description="Helical" evidence="1">
    <location>
        <begin position="21"/>
        <end position="42"/>
    </location>
</feature>
<evidence type="ECO:0000313" key="3">
    <source>
        <dbReference type="Proteomes" id="UP000054270"/>
    </source>
</evidence>
<dbReference type="EMBL" id="KN817519">
    <property type="protein sequence ID" value="KJA29270.1"/>
    <property type="molecule type" value="Genomic_DNA"/>
</dbReference>
<protein>
    <submittedName>
        <fullName evidence="2">Uncharacterized protein</fullName>
    </submittedName>
</protein>
<proteinExistence type="predicted"/>
<evidence type="ECO:0000313" key="2">
    <source>
        <dbReference type="EMBL" id="KJA29270.1"/>
    </source>
</evidence>
<dbReference type="Proteomes" id="UP000054270">
    <property type="component" value="Unassembled WGS sequence"/>
</dbReference>
<accession>A0A0D2QCC2</accession>
<gene>
    <name evidence="2" type="ORF">HYPSUDRAFT_32668</name>
</gene>
<reference evidence="3" key="1">
    <citation type="submission" date="2014-04" db="EMBL/GenBank/DDBJ databases">
        <title>Evolutionary Origins and Diversification of the Mycorrhizal Mutualists.</title>
        <authorList>
            <consortium name="DOE Joint Genome Institute"/>
            <consortium name="Mycorrhizal Genomics Consortium"/>
            <person name="Kohler A."/>
            <person name="Kuo A."/>
            <person name="Nagy L.G."/>
            <person name="Floudas D."/>
            <person name="Copeland A."/>
            <person name="Barry K.W."/>
            <person name="Cichocki N."/>
            <person name="Veneault-Fourrey C."/>
            <person name="LaButti K."/>
            <person name="Lindquist E.A."/>
            <person name="Lipzen A."/>
            <person name="Lundell T."/>
            <person name="Morin E."/>
            <person name="Murat C."/>
            <person name="Riley R."/>
            <person name="Ohm R."/>
            <person name="Sun H."/>
            <person name="Tunlid A."/>
            <person name="Henrissat B."/>
            <person name="Grigoriev I.V."/>
            <person name="Hibbett D.S."/>
            <person name="Martin F."/>
        </authorList>
    </citation>
    <scope>NUCLEOTIDE SEQUENCE [LARGE SCALE GENOMIC DNA]</scope>
    <source>
        <strain evidence="3">FD-334 SS-4</strain>
    </source>
</reference>
<name>A0A0D2QCC2_HYPSF</name>
<keyword evidence="1" id="KW-0472">Membrane</keyword>
<sequence length="161" mass="17929">MVTAGSFTEYLLKTGRLCNTLFVYEAWNYLLSVLITILGREVSQEEEPLALLSITGVCCGLYELVRKSNMPTRDRILSSPWTATMKALLQKLTDNKAADPYFQSLSRRLMNIGIRLLREITIDFGVENNPTQDIDLVVCAKLGSQSTPLTVIQRSLAVVVG</sequence>
<evidence type="ECO:0000256" key="1">
    <source>
        <dbReference type="SAM" id="Phobius"/>
    </source>
</evidence>